<name>A0ABV6WZU8_9ACTN</name>
<feature type="chain" id="PRO_5045730268" evidence="1">
    <location>
        <begin position="30"/>
        <end position="50"/>
    </location>
</feature>
<feature type="signal peptide" evidence="1">
    <location>
        <begin position="1"/>
        <end position="29"/>
    </location>
</feature>
<comment type="caution">
    <text evidence="2">The sequence shown here is derived from an EMBL/GenBank/DDBJ whole genome shotgun (WGS) entry which is preliminary data.</text>
</comment>
<keyword evidence="1" id="KW-0732">Signal</keyword>
<dbReference type="RefSeq" id="WP_380551332.1">
    <property type="nucleotide sequence ID" value="NZ_JBHEZY010000003.1"/>
</dbReference>
<accession>A0ABV6WZU8</accession>
<dbReference type="Proteomes" id="UP001592530">
    <property type="component" value="Unassembled WGS sequence"/>
</dbReference>
<gene>
    <name evidence="2" type="ORF">ACEZDB_10680</name>
</gene>
<dbReference type="EMBL" id="JBHEZY010000003">
    <property type="protein sequence ID" value="MFC1431114.1"/>
    <property type="molecule type" value="Genomic_DNA"/>
</dbReference>
<evidence type="ECO:0000256" key="1">
    <source>
        <dbReference type="SAM" id="SignalP"/>
    </source>
</evidence>
<proteinExistence type="predicted"/>
<protein>
    <submittedName>
        <fullName evidence="2">Uncharacterized protein</fullName>
    </submittedName>
</protein>
<evidence type="ECO:0000313" key="2">
    <source>
        <dbReference type="EMBL" id="MFC1431114.1"/>
    </source>
</evidence>
<organism evidence="2 3">
    <name type="scientific">Streptacidiphilus alkalitolerans</name>
    <dbReference type="NCBI Taxonomy" id="3342712"/>
    <lineage>
        <taxon>Bacteria</taxon>
        <taxon>Bacillati</taxon>
        <taxon>Actinomycetota</taxon>
        <taxon>Actinomycetes</taxon>
        <taxon>Kitasatosporales</taxon>
        <taxon>Streptomycetaceae</taxon>
        <taxon>Streptacidiphilus</taxon>
    </lineage>
</organism>
<sequence length="50" mass="4815">MLCIRLAKTAAVVALALGAVVLIPAAAVATPTAGVVSPAATANPNSMIWG</sequence>
<evidence type="ECO:0000313" key="3">
    <source>
        <dbReference type="Proteomes" id="UP001592530"/>
    </source>
</evidence>
<reference evidence="2 3" key="1">
    <citation type="submission" date="2024-09" db="EMBL/GenBank/DDBJ databases">
        <authorList>
            <person name="Lee S.D."/>
        </authorList>
    </citation>
    <scope>NUCLEOTIDE SEQUENCE [LARGE SCALE GENOMIC DNA]</scope>
    <source>
        <strain evidence="2 3">N1-3</strain>
    </source>
</reference>